<feature type="transmembrane region" description="Helical" evidence="7">
    <location>
        <begin position="47"/>
        <end position="65"/>
    </location>
</feature>
<dbReference type="OrthoDB" id="6133115at2759"/>
<dbReference type="InterPro" id="IPR050360">
    <property type="entry name" value="MFS_Sugar_Transporters"/>
</dbReference>
<dbReference type="SUPFAM" id="SSF103473">
    <property type="entry name" value="MFS general substrate transporter"/>
    <property type="match status" value="1"/>
</dbReference>
<dbReference type="Proteomes" id="UP000214365">
    <property type="component" value="Unassembled WGS sequence"/>
</dbReference>
<dbReference type="PANTHER" id="PTHR48022">
    <property type="entry name" value="PLASTIDIC GLUCOSE TRANSPORTER 4"/>
    <property type="match status" value="1"/>
</dbReference>
<keyword evidence="6 7" id="KW-0472">Membrane</keyword>
<name>A0A225AMU8_TALAT</name>
<dbReference type="PROSITE" id="PS50850">
    <property type="entry name" value="MFS"/>
    <property type="match status" value="1"/>
</dbReference>
<feature type="transmembrane region" description="Helical" evidence="7">
    <location>
        <begin position="9"/>
        <end position="27"/>
    </location>
</feature>
<dbReference type="InterPro" id="IPR005828">
    <property type="entry name" value="MFS_sugar_transport-like"/>
</dbReference>
<dbReference type="GO" id="GO:0005351">
    <property type="term" value="F:carbohydrate:proton symporter activity"/>
    <property type="evidence" value="ECO:0007669"/>
    <property type="project" value="TreeGrafter"/>
</dbReference>
<proteinExistence type="inferred from homology"/>
<dbReference type="InterPro" id="IPR003663">
    <property type="entry name" value="Sugar/inositol_transpt"/>
</dbReference>
<dbReference type="PRINTS" id="PR00171">
    <property type="entry name" value="SUGRTRNSPORT"/>
</dbReference>
<dbReference type="InterPro" id="IPR036259">
    <property type="entry name" value="MFS_trans_sf"/>
</dbReference>
<dbReference type="AlphaFoldDB" id="A0A225AMU8"/>
<comment type="caution">
    <text evidence="9">The sequence shown here is derived from an EMBL/GenBank/DDBJ whole genome shotgun (WGS) entry which is preliminary data.</text>
</comment>
<keyword evidence="5 7" id="KW-1133">Transmembrane helix</keyword>
<evidence type="ECO:0000256" key="7">
    <source>
        <dbReference type="SAM" id="Phobius"/>
    </source>
</evidence>
<evidence type="ECO:0000259" key="8">
    <source>
        <dbReference type="PROSITE" id="PS50850"/>
    </source>
</evidence>
<evidence type="ECO:0000256" key="3">
    <source>
        <dbReference type="ARBA" id="ARBA00022448"/>
    </source>
</evidence>
<dbReference type="PANTHER" id="PTHR48022:SF28">
    <property type="entry name" value="MAJOR FACILITATOR SUPERFAMILY (MFS) PROFILE DOMAIN-CONTAINING PROTEIN-RELATED"/>
    <property type="match status" value="1"/>
</dbReference>
<dbReference type="STRING" id="1441469.A0A225AMU8"/>
<gene>
    <name evidence="9" type="ORF">UA08_05998</name>
</gene>
<dbReference type="GeneID" id="31005754"/>
<evidence type="ECO:0000256" key="1">
    <source>
        <dbReference type="ARBA" id="ARBA00004141"/>
    </source>
</evidence>
<reference evidence="9 10" key="1">
    <citation type="submission" date="2015-06" db="EMBL/GenBank/DDBJ databases">
        <title>Talaromyces atroroseus IBT 11181 draft genome.</title>
        <authorList>
            <person name="Rasmussen K.B."/>
            <person name="Rasmussen S."/>
            <person name="Petersen B."/>
            <person name="Sicheritz-Ponten T."/>
            <person name="Mortensen U.H."/>
            <person name="Thrane U."/>
        </authorList>
    </citation>
    <scope>NUCLEOTIDE SEQUENCE [LARGE SCALE GENOMIC DNA]</scope>
    <source>
        <strain evidence="9 10">IBT 11181</strain>
    </source>
</reference>
<evidence type="ECO:0000313" key="9">
    <source>
        <dbReference type="EMBL" id="OKL58598.1"/>
    </source>
</evidence>
<dbReference type="GO" id="GO:0016020">
    <property type="term" value="C:membrane"/>
    <property type="evidence" value="ECO:0007669"/>
    <property type="project" value="UniProtKB-SubCell"/>
</dbReference>
<keyword evidence="3" id="KW-0813">Transport</keyword>
<organism evidence="9 10">
    <name type="scientific">Talaromyces atroroseus</name>
    <dbReference type="NCBI Taxonomy" id="1441469"/>
    <lineage>
        <taxon>Eukaryota</taxon>
        <taxon>Fungi</taxon>
        <taxon>Dikarya</taxon>
        <taxon>Ascomycota</taxon>
        <taxon>Pezizomycotina</taxon>
        <taxon>Eurotiomycetes</taxon>
        <taxon>Eurotiomycetidae</taxon>
        <taxon>Eurotiales</taxon>
        <taxon>Trichocomaceae</taxon>
        <taxon>Talaromyces</taxon>
        <taxon>Talaromyces sect. Trachyspermi</taxon>
    </lineage>
</organism>
<protein>
    <recommendedName>
        <fullName evidence="8">Major facilitator superfamily (MFS) profile domain-containing protein</fullName>
    </recommendedName>
</protein>
<evidence type="ECO:0000256" key="5">
    <source>
        <dbReference type="ARBA" id="ARBA00022989"/>
    </source>
</evidence>
<dbReference type="EMBL" id="LFMY01000009">
    <property type="protein sequence ID" value="OKL58598.1"/>
    <property type="molecule type" value="Genomic_DNA"/>
</dbReference>
<comment type="subcellular location">
    <subcellularLocation>
        <location evidence="1">Membrane</location>
        <topology evidence="1">Multi-pass membrane protein</topology>
    </subcellularLocation>
</comment>
<keyword evidence="4 7" id="KW-0812">Transmembrane</keyword>
<dbReference type="Pfam" id="PF00083">
    <property type="entry name" value="Sugar_tr"/>
    <property type="match status" value="1"/>
</dbReference>
<dbReference type="RefSeq" id="XP_020118719.1">
    <property type="nucleotide sequence ID" value="XM_020268533.1"/>
</dbReference>
<evidence type="ECO:0000256" key="4">
    <source>
        <dbReference type="ARBA" id="ARBA00022692"/>
    </source>
</evidence>
<sequence>MFSHFQGKTLTTGITIACGAGFCLFGYDQGVFGTFNNPDATIQGQITSTYYLGAIFVAVLSRFVGDRLGRRRAIMTGCTLLTIGGILQATASTLPHMMVGRIVGGFGTGLNTTAIPMWRVETCKQPHRGRLVIMELVLNIFGIAVTTWMNFGFSDFATQFCLVEIPAGIPPYKNIKKRVPT</sequence>
<dbReference type="Gene3D" id="1.20.1250.20">
    <property type="entry name" value="MFS general substrate transporter like domains"/>
    <property type="match status" value="1"/>
</dbReference>
<evidence type="ECO:0000256" key="6">
    <source>
        <dbReference type="ARBA" id="ARBA00023136"/>
    </source>
</evidence>
<evidence type="ECO:0000313" key="10">
    <source>
        <dbReference type="Proteomes" id="UP000214365"/>
    </source>
</evidence>
<evidence type="ECO:0000256" key="2">
    <source>
        <dbReference type="ARBA" id="ARBA00010992"/>
    </source>
</evidence>
<keyword evidence="10" id="KW-1185">Reference proteome</keyword>
<accession>A0A225AMU8</accession>
<dbReference type="InterPro" id="IPR020846">
    <property type="entry name" value="MFS_dom"/>
</dbReference>
<feature type="transmembrane region" description="Helical" evidence="7">
    <location>
        <begin position="72"/>
        <end position="91"/>
    </location>
</feature>
<feature type="domain" description="Major facilitator superfamily (MFS) profile" evidence="8">
    <location>
        <begin position="1"/>
        <end position="181"/>
    </location>
</feature>
<comment type="similarity">
    <text evidence="2">Belongs to the major facilitator superfamily. Sugar transporter (TC 2.A.1.1) family.</text>
</comment>
<feature type="transmembrane region" description="Helical" evidence="7">
    <location>
        <begin position="131"/>
        <end position="151"/>
    </location>
</feature>